<feature type="chain" id="PRO_5038387132" description="Secreted protein" evidence="1">
    <location>
        <begin position="24"/>
        <end position="183"/>
    </location>
</feature>
<evidence type="ECO:0000313" key="2">
    <source>
        <dbReference type="EMBL" id="GGM51812.1"/>
    </source>
</evidence>
<reference evidence="2" key="2">
    <citation type="submission" date="2020-09" db="EMBL/GenBank/DDBJ databases">
        <authorList>
            <person name="Sun Q."/>
            <person name="Ohkuma M."/>
        </authorList>
    </citation>
    <scope>NUCLEOTIDE SEQUENCE</scope>
    <source>
        <strain evidence="2">JCM 19831</strain>
    </source>
</reference>
<keyword evidence="1" id="KW-0732">Signal</keyword>
<reference evidence="2" key="1">
    <citation type="journal article" date="2014" name="Int. J. Syst. Evol. Microbiol.">
        <title>Complete genome sequence of Corynebacterium casei LMG S-19264T (=DSM 44701T), isolated from a smear-ripened cheese.</title>
        <authorList>
            <consortium name="US DOE Joint Genome Institute (JGI-PGF)"/>
            <person name="Walter F."/>
            <person name="Albersmeier A."/>
            <person name="Kalinowski J."/>
            <person name="Ruckert C."/>
        </authorList>
    </citation>
    <scope>NUCLEOTIDE SEQUENCE</scope>
    <source>
        <strain evidence="2">JCM 19831</strain>
    </source>
</reference>
<comment type="caution">
    <text evidence="2">The sequence shown here is derived from an EMBL/GenBank/DDBJ whole genome shotgun (WGS) entry which is preliminary data.</text>
</comment>
<dbReference type="AlphaFoldDB" id="A0A917U248"/>
<gene>
    <name evidence="2" type="ORF">GCM10007977_061880</name>
</gene>
<dbReference type="Proteomes" id="UP000642070">
    <property type="component" value="Unassembled WGS sequence"/>
</dbReference>
<proteinExistence type="predicted"/>
<evidence type="ECO:0008006" key="4">
    <source>
        <dbReference type="Google" id="ProtNLM"/>
    </source>
</evidence>
<accession>A0A917U248</accession>
<feature type="signal peptide" evidence="1">
    <location>
        <begin position="1"/>
        <end position="23"/>
    </location>
</feature>
<name>A0A917U248_9ACTN</name>
<evidence type="ECO:0000313" key="3">
    <source>
        <dbReference type="Proteomes" id="UP000642070"/>
    </source>
</evidence>
<keyword evidence="3" id="KW-1185">Reference proteome</keyword>
<dbReference type="RefSeq" id="WP_190253500.1">
    <property type="nucleotide sequence ID" value="NZ_BMPI01000034.1"/>
</dbReference>
<dbReference type="EMBL" id="BMPI01000034">
    <property type="protein sequence ID" value="GGM51812.1"/>
    <property type="molecule type" value="Genomic_DNA"/>
</dbReference>
<sequence length="183" mass="19828">MIVTTWIRTRAVLVLGMVLATLAGCGEDVQTGPTLPEISGSASATPTTSLEEDEARRQILAVYNGYLATYIKASATADYRTTELAAYVGEPLLGQLLNSMYIMSIDGVHNDGRPTWTPAVTELQLSDGQAVIEDCFDGTNWHAVGGKTPPPAQPKRYPVVVKAKRVNAKWYVYESTAYRGDPC</sequence>
<protein>
    <recommendedName>
        <fullName evidence="4">Secreted protein</fullName>
    </recommendedName>
</protein>
<organism evidence="2 3">
    <name type="scientific">Dactylosporangium sucinum</name>
    <dbReference type="NCBI Taxonomy" id="1424081"/>
    <lineage>
        <taxon>Bacteria</taxon>
        <taxon>Bacillati</taxon>
        <taxon>Actinomycetota</taxon>
        <taxon>Actinomycetes</taxon>
        <taxon>Micromonosporales</taxon>
        <taxon>Micromonosporaceae</taxon>
        <taxon>Dactylosporangium</taxon>
    </lineage>
</organism>
<evidence type="ECO:0000256" key="1">
    <source>
        <dbReference type="SAM" id="SignalP"/>
    </source>
</evidence>